<comment type="catalytic activity">
    <reaction evidence="4 7">
        <text>S-formylglutathione + H2O = formate + glutathione + H(+)</text>
        <dbReference type="Rhea" id="RHEA:14961"/>
        <dbReference type="ChEBI" id="CHEBI:15377"/>
        <dbReference type="ChEBI" id="CHEBI:15378"/>
        <dbReference type="ChEBI" id="CHEBI:15740"/>
        <dbReference type="ChEBI" id="CHEBI:57688"/>
        <dbReference type="ChEBI" id="CHEBI:57925"/>
        <dbReference type="EC" id="3.1.2.12"/>
    </reaction>
</comment>
<dbReference type="InterPro" id="IPR000801">
    <property type="entry name" value="Esterase-like"/>
</dbReference>
<dbReference type="SUPFAM" id="SSF53474">
    <property type="entry name" value="alpha/beta-Hydrolases"/>
    <property type="match status" value="1"/>
</dbReference>
<feature type="active site" description="Charge relay system" evidence="6">
    <location>
        <position position="152"/>
    </location>
</feature>
<dbReference type="OrthoDB" id="9782200at2"/>
<evidence type="ECO:0000313" key="9">
    <source>
        <dbReference type="Proteomes" id="UP000219353"/>
    </source>
</evidence>
<proteinExistence type="inferred from homology"/>
<name>A0A285ISR3_9GAMM</name>
<dbReference type="GO" id="GO:0052689">
    <property type="term" value="F:carboxylic ester hydrolase activity"/>
    <property type="evidence" value="ECO:0007669"/>
    <property type="project" value="UniProtKB-KW"/>
</dbReference>
<evidence type="ECO:0000256" key="1">
    <source>
        <dbReference type="ARBA" id="ARBA00005622"/>
    </source>
</evidence>
<evidence type="ECO:0000256" key="5">
    <source>
        <dbReference type="NCBIfam" id="TIGR02821"/>
    </source>
</evidence>
<keyword evidence="9" id="KW-1185">Reference proteome</keyword>
<organism evidence="8 9">
    <name type="scientific">Arsukibacterium tuosuense</name>
    <dbReference type="NCBI Taxonomy" id="1323745"/>
    <lineage>
        <taxon>Bacteria</taxon>
        <taxon>Pseudomonadati</taxon>
        <taxon>Pseudomonadota</taxon>
        <taxon>Gammaproteobacteria</taxon>
        <taxon>Chromatiales</taxon>
        <taxon>Chromatiaceae</taxon>
        <taxon>Arsukibacterium</taxon>
    </lineage>
</organism>
<evidence type="ECO:0000256" key="2">
    <source>
        <dbReference type="ARBA" id="ARBA00022487"/>
    </source>
</evidence>
<dbReference type="EMBL" id="OBEB01000003">
    <property type="protein sequence ID" value="SNY51014.1"/>
    <property type="molecule type" value="Genomic_DNA"/>
</dbReference>
<dbReference type="Gene3D" id="3.40.50.1820">
    <property type="entry name" value="alpha/beta hydrolase"/>
    <property type="match status" value="1"/>
</dbReference>
<comment type="function">
    <text evidence="7">Serine hydrolase involved in the detoxification of formaldehyde.</text>
</comment>
<comment type="similarity">
    <text evidence="1 7">Belongs to the esterase D family.</text>
</comment>
<dbReference type="GO" id="GO:0005829">
    <property type="term" value="C:cytosol"/>
    <property type="evidence" value="ECO:0007669"/>
    <property type="project" value="TreeGrafter"/>
</dbReference>
<keyword evidence="3 7" id="KW-0378">Hydrolase</keyword>
<feature type="active site" description="Charge relay system" evidence="6">
    <location>
        <position position="261"/>
    </location>
</feature>
<dbReference type="RefSeq" id="WP_097111000.1">
    <property type="nucleotide sequence ID" value="NZ_OBEB01000003.1"/>
</dbReference>
<dbReference type="FunFam" id="3.40.50.1820:FF:000002">
    <property type="entry name" value="S-formylglutathione hydrolase"/>
    <property type="match status" value="1"/>
</dbReference>
<sequence length="283" mass="30901">MTTSALTKVSEQLCFGGKQIRFTHQSAVTNCEMQFSVFLPPQAQTGKVPALYWLSGLTCTDENFSGKAGAQRVAAELGIALIIPDTSPRGDGVPDDPDGAYDFGLGAGFYVNATREPFVKHYQMYDYIVSELPALVEAELPVSAVRAISGHSMGGHGALVIGLRNPERYRSISAFSPIGNPAKSPWGIKAFSGYLGDDQSQWVHYDASVLLAKTEKELPILVDQGLADNFYPQQLRTEALIAAAEQSGAKAQIRLQDGYDHSYYFIASFIEQHLRFHAKYLAN</sequence>
<gene>
    <name evidence="8" type="ORF">SAMN06297280_1732</name>
</gene>
<dbReference type="InterPro" id="IPR029058">
    <property type="entry name" value="AB_hydrolase_fold"/>
</dbReference>
<keyword evidence="2 7" id="KW-0719">Serine esterase</keyword>
<dbReference type="EC" id="3.1.2.12" evidence="5 7"/>
<evidence type="ECO:0000256" key="3">
    <source>
        <dbReference type="ARBA" id="ARBA00022801"/>
    </source>
</evidence>
<dbReference type="PANTHER" id="PTHR10061:SF1">
    <property type="entry name" value="S-FORMYLGLUTATHIONE HYDROLASE YEIG"/>
    <property type="match status" value="1"/>
</dbReference>
<reference evidence="9" key="1">
    <citation type="submission" date="2017-09" db="EMBL/GenBank/DDBJ databases">
        <authorList>
            <person name="Varghese N."/>
            <person name="Submissions S."/>
        </authorList>
    </citation>
    <scope>NUCLEOTIDE SEQUENCE [LARGE SCALE GENOMIC DNA]</scope>
    <source>
        <strain evidence="9">CGMCC 1.12461</strain>
    </source>
</reference>
<evidence type="ECO:0000313" key="8">
    <source>
        <dbReference type="EMBL" id="SNY51014.1"/>
    </source>
</evidence>
<evidence type="ECO:0000256" key="6">
    <source>
        <dbReference type="PIRSR" id="PIRSR614186-1"/>
    </source>
</evidence>
<evidence type="ECO:0000256" key="7">
    <source>
        <dbReference type="RuleBase" id="RU363068"/>
    </source>
</evidence>
<dbReference type="GO" id="GO:0046294">
    <property type="term" value="P:formaldehyde catabolic process"/>
    <property type="evidence" value="ECO:0007669"/>
    <property type="project" value="InterPro"/>
</dbReference>
<dbReference type="Proteomes" id="UP000219353">
    <property type="component" value="Unassembled WGS sequence"/>
</dbReference>
<dbReference type="GO" id="GO:0018738">
    <property type="term" value="F:S-formylglutathione hydrolase activity"/>
    <property type="evidence" value="ECO:0007669"/>
    <property type="project" value="UniProtKB-UniRule"/>
</dbReference>
<dbReference type="InterPro" id="IPR014186">
    <property type="entry name" value="S-formylglutathione_hydrol"/>
</dbReference>
<evidence type="ECO:0000256" key="4">
    <source>
        <dbReference type="ARBA" id="ARBA00047590"/>
    </source>
</evidence>
<dbReference type="PANTHER" id="PTHR10061">
    <property type="entry name" value="S-FORMYLGLUTATHIONE HYDROLASE"/>
    <property type="match status" value="1"/>
</dbReference>
<accession>A0A285ISR3</accession>
<protein>
    <recommendedName>
        <fullName evidence="5 7">S-formylglutathione hydrolase</fullName>
        <ecNumber evidence="5 7">3.1.2.12</ecNumber>
    </recommendedName>
</protein>
<dbReference type="NCBIfam" id="TIGR02821">
    <property type="entry name" value="fghA_ester_D"/>
    <property type="match status" value="1"/>
</dbReference>
<dbReference type="Pfam" id="PF00756">
    <property type="entry name" value="Esterase"/>
    <property type="match status" value="1"/>
</dbReference>
<feature type="active site" description="Charge relay system" evidence="6">
    <location>
        <position position="228"/>
    </location>
</feature>
<dbReference type="AlphaFoldDB" id="A0A285ISR3"/>